<gene>
    <name evidence="1" type="ORF">Ga0080559_TMP517</name>
</gene>
<sequence>MLDTFNVSDTFFFTLATDVELQHIHLIILVEEIVAPAVDRHIGEQENARRGISPVHVMELSRKNL</sequence>
<dbReference type="AlphaFoldDB" id="A0A1U7CZP3"/>
<reference evidence="1 2" key="1">
    <citation type="submission" date="2016-03" db="EMBL/GenBank/DDBJ databases">
        <title>Deep-sea bacteria in the southern Pacific.</title>
        <authorList>
            <person name="Tang K."/>
        </authorList>
    </citation>
    <scope>NUCLEOTIDE SEQUENCE [LARGE SCALE GENOMIC DNA]</scope>
    <source>
        <strain evidence="1 2">JLT2016</strain>
    </source>
</reference>
<proteinExistence type="predicted"/>
<organism evidence="1 2">
    <name type="scientific">Salipiger profundus</name>
    <dbReference type="NCBI Taxonomy" id="1229727"/>
    <lineage>
        <taxon>Bacteria</taxon>
        <taxon>Pseudomonadati</taxon>
        <taxon>Pseudomonadota</taxon>
        <taxon>Alphaproteobacteria</taxon>
        <taxon>Rhodobacterales</taxon>
        <taxon>Roseobacteraceae</taxon>
        <taxon>Salipiger</taxon>
    </lineage>
</organism>
<dbReference type="KEGG" id="tpro:Ga0080559_TMP517"/>
<protein>
    <submittedName>
        <fullName evidence="1">Uncharacterized protein</fullName>
    </submittedName>
</protein>
<evidence type="ECO:0000313" key="1">
    <source>
        <dbReference type="EMBL" id="APX21313.1"/>
    </source>
</evidence>
<dbReference type="EMBL" id="CP014796">
    <property type="protein sequence ID" value="APX21313.1"/>
    <property type="molecule type" value="Genomic_DNA"/>
</dbReference>
<dbReference type="Proteomes" id="UP000186559">
    <property type="component" value="Chromosome"/>
</dbReference>
<evidence type="ECO:0000313" key="2">
    <source>
        <dbReference type="Proteomes" id="UP000186559"/>
    </source>
</evidence>
<accession>A0A1U7CZP3</accession>
<keyword evidence="2" id="KW-1185">Reference proteome</keyword>
<name>A0A1U7CZP3_9RHOB</name>